<dbReference type="Gene3D" id="2.40.160.10">
    <property type="entry name" value="Porin"/>
    <property type="match status" value="1"/>
</dbReference>
<comment type="caution">
    <text evidence="3">The sequence shown here is derived from an EMBL/GenBank/DDBJ whole genome shotgun (WGS) entry which is preliminary data.</text>
</comment>
<evidence type="ECO:0000256" key="2">
    <source>
        <dbReference type="SAM" id="SignalP"/>
    </source>
</evidence>
<feature type="chain" id="PRO_5043444913" evidence="2">
    <location>
        <begin position="22"/>
        <end position="431"/>
    </location>
</feature>
<dbReference type="EMBL" id="QSII01000003">
    <property type="protein sequence ID" value="RHC89069.1"/>
    <property type="molecule type" value="Genomic_DNA"/>
</dbReference>
<dbReference type="Proteomes" id="UP000286260">
    <property type="component" value="Unassembled WGS sequence"/>
</dbReference>
<protein>
    <submittedName>
        <fullName evidence="3">Uncharacterized protein</fullName>
    </submittedName>
</protein>
<organism evidence="3 4">
    <name type="scientific">Parabacteroides merdae</name>
    <dbReference type="NCBI Taxonomy" id="46503"/>
    <lineage>
        <taxon>Bacteria</taxon>
        <taxon>Pseudomonadati</taxon>
        <taxon>Bacteroidota</taxon>
        <taxon>Bacteroidia</taxon>
        <taxon>Bacteroidales</taxon>
        <taxon>Tannerellaceae</taxon>
        <taxon>Parabacteroides</taxon>
    </lineage>
</organism>
<dbReference type="SUPFAM" id="SSF56935">
    <property type="entry name" value="Porins"/>
    <property type="match status" value="1"/>
</dbReference>
<name>A0A3R6B6S8_9BACT</name>
<dbReference type="RefSeq" id="WP_122203979.1">
    <property type="nucleotide sequence ID" value="NZ_QRPL01000001.1"/>
</dbReference>
<sequence>MKSGKIIALGLLALLPIAMKAQEAQEIEKLNARIDSLSQETTILDKIVRKLSKFKVSAYIQGQFQYGQEDATLKVGDKNEHEDKGFNRFGIRRGRLKFEYNDGIGTGAVQIEANDKGVSFRDLYIGIKDPWTKRCQLMAGVFNRPFGHEIGYSTSGLESPERATIIQYFFPDERDLGAMLTLRAKETSPIGFLRLDAGLFAGNSINRETDSRKDFIGRLGAEKKIGNWGKWGAGVSYYNGGVYNPTTTAYELQDKKFIAVDKGETGTYMKREYIGLDAQFSFKNSWGTTSLRGEGLLGTQPGIAGSSKSPNTGTRPANEPENSLFKRPFIGYFFYLVHDIGTTPFSAVLKYDVYDPNTKLKGNEIGVKNSLTSKTDLAQSTLGIGALYRFNKHIRVQAYYEFNFNEKSDFVKGYEKDREDDVFTLRLQYKF</sequence>
<dbReference type="AlphaFoldDB" id="A0A3R6B6S8"/>
<dbReference type="InterPro" id="IPR023614">
    <property type="entry name" value="Porin_dom_sf"/>
</dbReference>
<feature type="region of interest" description="Disordered" evidence="1">
    <location>
        <begin position="299"/>
        <end position="320"/>
    </location>
</feature>
<proteinExistence type="predicted"/>
<reference evidence="3 4" key="1">
    <citation type="submission" date="2018-08" db="EMBL/GenBank/DDBJ databases">
        <title>A genome reference for cultivated species of the human gut microbiota.</title>
        <authorList>
            <person name="Zou Y."/>
            <person name="Xue W."/>
            <person name="Luo G."/>
        </authorList>
    </citation>
    <scope>NUCLEOTIDE SEQUENCE [LARGE SCALE GENOMIC DNA]</scope>
    <source>
        <strain evidence="3 4">AM34-17</strain>
    </source>
</reference>
<keyword evidence="2" id="KW-0732">Signal</keyword>
<feature type="compositionally biased region" description="Polar residues" evidence="1">
    <location>
        <begin position="306"/>
        <end position="315"/>
    </location>
</feature>
<evidence type="ECO:0000313" key="3">
    <source>
        <dbReference type="EMBL" id="RHC89069.1"/>
    </source>
</evidence>
<evidence type="ECO:0000313" key="4">
    <source>
        <dbReference type="Proteomes" id="UP000286260"/>
    </source>
</evidence>
<accession>A0A3R6B6S8</accession>
<evidence type="ECO:0000256" key="1">
    <source>
        <dbReference type="SAM" id="MobiDB-lite"/>
    </source>
</evidence>
<feature type="signal peptide" evidence="2">
    <location>
        <begin position="1"/>
        <end position="21"/>
    </location>
</feature>
<gene>
    <name evidence="3" type="ORF">DW828_03855</name>
</gene>